<dbReference type="AlphaFoldDB" id="A0A8X8DJE1"/>
<accession>A0A8X8DJE1</accession>
<dbReference type="GO" id="GO:0070475">
    <property type="term" value="P:rRNA base methylation"/>
    <property type="evidence" value="ECO:0007669"/>
    <property type="project" value="TreeGrafter"/>
</dbReference>
<protein>
    <recommendedName>
        <fullName evidence="11">16S rRNA (uracil(1498)-N(3))-methyltransferase</fullName>
    </recommendedName>
</protein>
<comment type="subcellular location">
    <subcellularLocation>
        <location evidence="1">Cytoplasm</location>
    </subcellularLocation>
</comment>
<evidence type="ECO:0000256" key="6">
    <source>
        <dbReference type="ARBA" id="ARBA00022691"/>
    </source>
</evidence>
<dbReference type="PANTHER" id="PTHR30027">
    <property type="entry name" value="RIBOSOMAL RNA SMALL SUBUNIT METHYLTRANSFERASE E"/>
    <property type="match status" value="1"/>
</dbReference>
<dbReference type="InterPro" id="IPR046887">
    <property type="entry name" value="RsmE_PUA-like"/>
</dbReference>
<evidence type="ECO:0000259" key="7">
    <source>
        <dbReference type="Pfam" id="PF04452"/>
    </source>
</evidence>
<keyword evidence="5" id="KW-0808">Transferase</keyword>
<organism evidence="9 10">
    <name type="scientific">Populus tomentosa</name>
    <name type="common">Chinese white poplar</name>
    <dbReference type="NCBI Taxonomy" id="118781"/>
    <lineage>
        <taxon>Eukaryota</taxon>
        <taxon>Viridiplantae</taxon>
        <taxon>Streptophyta</taxon>
        <taxon>Embryophyta</taxon>
        <taxon>Tracheophyta</taxon>
        <taxon>Spermatophyta</taxon>
        <taxon>Magnoliopsida</taxon>
        <taxon>eudicotyledons</taxon>
        <taxon>Gunneridae</taxon>
        <taxon>Pentapetalae</taxon>
        <taxon>rosids</taxon>
        <taxon>fabids</taxon>
        <taxon>Malpighiales</taxon>
        <taxon>Salicaceae</taxon>
        <taxon>Saliceae</taxon>
        <taxon>Populus</taxon>
    </lineage>
</organism>
<dbReference type="Pfam" id="PF20260">
    <property type="entry name" value="PUA_4"/>
    <property type="match status" value="1"/>
</dbReference>
<evidence type="ECO:0000313" key="9">
    <source>
        <dbReference type="EMBL" id="KAG6793073.1"/>
    </source>
</evidence>
<dbReference type="InterPro" id="IPR006700">
    <property type="entry name" value="RsmE"/>
</dbReference>
<feature type="domain" description="Ribosomal RNA small subunit methyltransferase E methyltransferase" evidence="7">
    <location>
        <begin position="137"/>
        <end position="287"/>
    </location>
</feature>
<dbReference type="NCBIfam" id="TIGR00046">
    <property type="entry name" value="RsmE family RNA methyltransferase"/>
    <property type="match status" value="1"/>
</dbReference>
<keyword evidence="10" id="KW-1185">Reference proteome</keyword>
<dbReference type="GO" id="GO:0070042">
    <property type="term" value="F:rRNA (uridine-N3-)-methyltransferase activity"/>
    <property type="evidence" value="ECO:0007669"/>
    <property type="project" value="TreeGrafter"/>
</dbReference>
<dbReference type="Pfam" id="PF04452">
    <property type="entry name" value="Methyltrans_RNA"/>
    <property type="match status" value="2"/>
</dbReference>
<evidence type="ECO:0008006" key="11">
    <source>
        <dbReference type="Google" id="ProtNLM"/>
    </source>
</evidence>
<evidence type="ECO:0000256" key="2">
    <source>
        <dbReference type="ARBA" id="ARBA00022490"/>
    </source>
</evidence>
<evidence type="ECO:0000313" key="10">
    <source>
        <dbReference type="Proteomes" id="UP000886885"/>
    </source>
</evidence>
<evidence type="ECO:0000256" key="3">
    <source>
        <dbReference type="ARBA" id="ARBA00022552"/>
    </source>
</evidence>
<dbReference type="GO" id="GO:0005737">
    <property type="term" value="C:cytoplasm"/>
    <property type="evidence" value="ECO:0007669"/>
    <property type="project" value="UniProtKB-SubCell"/>
</dbReference>
<dbReference type="OrthoDB" id="3465at2759"/>
<keyword evidence="3" id="KW-0698">rRNA processing</keyword>
<sequence>MQALNPLQPGFTKLFNRQLLKPLNLRAFSSSADDYSNQSRGGLPRFFSEELPASKAPFGIIYSLLIENGVQGGVVRVQGDEFRHMTKVLRLSTNDRVELFNGKGGLIEGCIERIERTGLDFVALEDPKLVPPLSTKWHIFAAFGTLKGDRADWLLEKCTELGAHSVTPLLTERSPSISENRVDRFRRVILAATKQSQRLHEMILNPPTKIVGLLPLVSSSLLSLKNSSSILVQVGEIYKCLWSFLVLAQSKLSLLATAGATPVVSVLTSSRKESSGLMIVGPEGDFTVLSPDCDLSWDMCTSMVLSLSSLKSQTDFVVPNLAFASPSRIPSFCGFLVMHALDFTEKEVNMMMKAGASAVGLGPHRLRVETATMALLATLMLWSDSQ</sequence>
<dbReference type="InterPro" id="IPR046886">
    <property type="entry name" value="RsmE_MTase_dom"/>
</dbReference>
<gene>
    <name evidence="9" type="ORF">POTOM_002257</name>
</gene>
<evidence type="ECO:0000256" key="5">
    <source>
        <dbReference type="ARBA" id="ARBA00022679"/>
    </source>
</evidence>
<dbReference type="EMBL" id="JAAWWB010000001">
    <property type="protein sequence ID" value="KAG6793073.1"/>
    <property type="molecule type" value="Genomic_DNA"/>
</dbReference>
<name>A0A8X8DJE1_POPTO</name>
<evidence type="ECO:0000259" key="8">
    <source>
        <dbReference type="Pfam" id="PF20260"/>
    </source>
</evidence>
<dbReference type="PANTHER" id="PTHR30027:SF3">
    <property type="entry name" value="16S RRNA (URACIL(1498)-N(3))-METHYLTRANSFERASE"/>
    <property type="match status" value="1"/>
</dbReference>
<feature type="domain" description="Ribosomal RNA small subunit methyltransferase E methyltransferase" evidence="7">
    <location>
        <begin position="343"/>
        <end position="379"/>
    </location>
</feature>
<keyword evidence="4" id="KW-0489">Methyltransferase</keyword>
<feature type="domain" description="Ribosomal RNA small subunit methyltransferase E PUA-like" evidence="8">
    <location>
        <begin position="78"/>
        <end position="122"/>
    </location>
</feature>
<proteinExistence type="predicted"/>
<keyword evidence="6" id="KW-0949">S-adenosyl-L-methionine</keyword>
<evidence type="ECO:0000256" key="1">
    <source>
        <dbReference type="ARBA" id="ARBA00004496"/>
    </source>
</evidence>
<comment type="caution">
    <text evidence="9">The sequence shown here is derived from an EMBL/GenBank/DDBJ whole genome shotgun (WGS) entry which is preliminary data.</text>
</comment>
<dbReference type="Proteomes" id="UP000886885">
    <property type="component" value="Chromosome 1A"/>
</dbReference>
<evidence type="ECO:0000256" key="4">
    <source>
        <dbReference type="ARBA" id="ARBA00022603"/>
    </source>
</evidence>
<keyword evidence="2" id="KW-0963">Cytoplasm</keyword>
<reference evidence="9" key="1">
    <citation type="journal article" date="2020" name="bioRxiv">
        <title>Hybrid origin of Populus tomentosa Carr. identified through genome sequencing and phylogenomic analysis.</title>
        <authorList>
            <person name="An X."/>
            <person name="Gao K."/>
            <person name="Chen Z."/>
            <person name="Li J."/>
            <person name="Yang X."/>
            <person name="Yang X."/>
            <person name="Zhou J."/>
            <person name="Guo T."/>
            <person name="Zhao T."/>
            <person name="Huang S."/>
            <person name="Miao D."/>
            <person name="Khan W.U."/>
            <person name="Rao P."/>
            <person name="Ye M."/>
            <person name="Lei B."/>
            <person name="Liao W."/>
            <person name="Wang J."/>
            <person name="Ji L."/>
            <person name="Li Y."/>
            <person name="Guo B."/>
            <person name="Mustafa N.S."/>
            <person name="Li S."/>
            <person name="Yun Q."/>
            <person name="Keller S.R."/>
            <person name="Mao J."/>
            <person name="Zhang R."/>
            <person name="Strauss S.H."/>
        </authorList>
    </citation>
    <scope>NUCLEOTIDE SEQUENCE</scope>
    <source>
        <strain evidence="9">GM15</strain>
        <tissue evidence="9">Leaf</tissue>
    </source>
</reference>